<reference evidence="2 3" key="1">
    <citation type="submission" date="2009-06" db="EMBL/GenBank/DDBJ databases">
        <title>Complete sequence of Thermotogales bacterium TBF 19.5.1.</title>
        <authorList>
            <consortium name="US DOE Joint Genome Institute"/>
            <person name="Lucas S."/>
            <person name="Copeland A."/>
            <person name="Lapidus A."/>
            <person name="Glavina del Rio T."/>
            <person name="Tice H."/>
            <person name="Bruce D."/>
            <person name="Goodwin L."/>
            <person name="Pitluck S."/>
            <person name="Chertkov O."/>
            <person name="Brettin T."/>
            <person name="Detter J.C."/>
            <person name="Han C."/>
            <person name="Schmutz J."/>
            <person name="Larimer F."/>
            <person name="Land M."/>
            <person name="Hauser L."/>
            <person name="Kyrpides N."/>
            <person name="Ovchinnikova G."/>
            <person name="Noll K."/>
        </authorList>
    </citation>
    <scope>NUCLEOTIDE SEQUENCE [LARGE SCALE GENOMIC DNA]</scope>
    <source>
        <strain evidence="3">ATCC BAA-1733 / DSM 21960 / TBF 19.5.1</strain>
    </source>
</reference>
<name>C5CEU4_KOSOT</name>
<dbReference type="PRINTS" id="PR00445">
    <property type="entry name" value="HUPFHYPC"/>
</dbReference>
<dbReference type="Gene3D" id="2.30.30.140">
    <property type="match status" value="1"/>
</dbReference>
<accession>C5CEU4</accession>
<dbReference type="PANTHER" id="PTHR35177">
    <property type="entry name" value="HYDROGENASE MATURATION FACTOR HYBG"/>
    <property type="match status" value="1"/>
</dbReference>
<dbReference type="GO" id="GO:0005506">
    <property type="term" value="F:iron ion binding"/>
    <property type="evidence" value="ECO:0007669"/>
    <property type="project" value="TreeGrafter"/>
</dbReference>
<dbReference type="NCBIfam" id="TIGR00074">
    <property type="entry name" value="hypC_hupF"/>
    <property type="match status" value="1"/>
</dbReference>
<dbReference type="HOGENOM" id="CLU_159381_2_2_0"/>
<dbReference type="SUPFAM" id="SSF159127">
    <property type="entry name" value="HupF/HypC-like"/>
    <property type="match status" value="1"/>
</dbReference>
<comment type="similarity">
    <text evidence="1">Belongs to the HupF/HypC family.</text>
</comment>
<evidence type="ECO:0000313" key="3">
    <source>
        <dbReference type="Proteomes" id="UP000002382"/>
    </source>
</evidence>
<dbReference type="InterPro" id="IPR001109">
    <property type="entry name" value="Hydrogenase_HupF/HypC"/>
</dbReference>
<dbReference type="STRING" id="521045.Kole_0558"/>
<dbReference type="Pfam" id="PF01455">
    <property type="entry name" value="HupF_HypC"/>
    <property type="match status" value="1"/>
</dbReference>
<organism evidence="2 3">
    <name type="scientific">Kosmotoga olearia (strain ATCC BAA-1733 / DSM 21960 / TBF 19.5.1)</name>
    <dbReference type="NCBI Taxonomy" id="521045"/>
    <lineage>
        <taxon>Bacteria</taxon>
        <taxon>Thermotogati</taxon>
        <taxon>Thermotogota</taxon>
        <taxon>Thermotogae</taxon>
        <taxon>Kosmotogales</taxon>
        <taxon>Kosmotogaceae</taxon>
        <taxon>Kosmotoga</taxon>
    </lineage>
</organism>
<dbReference type="GO" id="GO:1902670">
    <property type="term" value="F:carbon dioxide binding"/>
    <property type="evidence" value="ECO:0007669"/>
    <property type="project" value="TreeGrafter"/>
</dbReference>
<dbReference type="KEGG" id="kol:Kole_0558"/>
<evidence type="ECO:0000313" key="2">
    <source>
        <dbReference type="EMBL" id="ACR79278.1"/>
    </source>
</evidence>
<dbReference type="eggNOG" id="COG0298">
    <property type="taxonomic scope" value="Bacteria"/>
</dbReference>
<dbReference type="PANTHER" id="PTHR35177:SF2">
    <property type="entry name" value="HYDROGENASE MATURATION FACTOR HYBG"/>
    <property type="match status" value="1"/>
</dbReference>
<keyword evidence="3" id="KW-1185">Reference proteome</keyword>
<evidence type="ECO:0000256" key="1">
    <source>
        <dbReference type="ARBA" id="ARBA00006018"/>
    </source>
</evidence>
<dbReference type="RefSeq" id="WP_012745060.1">
    <property type="nucleotide sequence ID" value="NC_012785.1"/>
</dbReference>
<proteinExistence type="inferred from homology"/>
<sequence length="75" mass="8212">MMCLAIPLKVIKIKDNKALVGREGIKLEVDIRLVPDVSPGDFVLVHAGFAIQTIDTEAARKILEIAERIDEARGS</sequence>
<dbReference type="AlphaFoldDB" id="C5CEU4"/>
<protein>
    <submittedName>
        <fullName evidence="2">Hydrogenase assembly chaperone hypC/hupF</fullName>
    </submittedName>
</protein>
<dbReference type="Proteomes" id="UP000002382">
    <property type="component" value="Chromosome"/>
</dbReference>
<gene>
    <name evidence="2" type="ordered locus">Kole_0558</name>
</gene>
<dbReference type="EMBL" id="CP001634">
    <property type="protein sequence ID" value="ACR79278.1"/>
    <property type="molecule type" value="Genomic_DNA"/>
</dbReference>
<dbReference type="GO" id="GO:0051604">
    <property type="term" value="P:protein maturation"/>
    <property type="evidence" value="ECO:0007669"/>
    <property type="project" value="TreeGrafter"/>
</dbReference>
<reference evidence="2 3" key="2">
    <citation type="journal article" date="2011" name="J. Bacteriol.">
        <title>Genome Sequence of Kosmotoga olearia Strain TBF 19.5.1, a Thermophilic Bacterium with a Wide Growth Temperature Range, Isolated from the Troll B Oil Platform in the North Sea.</title>
        <authorList>
            <person name="Swithers K.S."/>
            <person name="Dipippo J.L."/>
            <person name="Bruce D.C."/>
            <person name="Detter C."/>
            <person name="Tapia R."/>
            <person name="Han S."/>
            <person name="Goodwin L.A."/>
            <person name="Han J."/>
            <person name="Woyke T."/>
            <person name="Pitluck S."/>
            <person name="Pennacchio L."/>
            <person name="Nolan M."/>
            <person name="Mikhailova N."/>
            <person name="Land M.L."/>
            <person name="Nesbo C.L."/>
            <person name="Gogarten J.P."/>
            <person name="Noll K.M."/>
        </authorList>
    </citation>
    <scope>NUCLEOTIDE SEQUENCE [LARGE SCALE GENOMIC DNA]</scope>
    <source>
        <strain evidence="3">ATCC BAA-1733 / DSM 21960 / TBF 19.5.1</strain>
    </source>
</reference>